<dbReference type="EMBL" id="FNTB01000001">
    <property type="protein sequence ID" value="SEC01320.1"/>
    <property type="molecule type" value="Genomic_DNA"/>
</dbReference>
<accession>A0A1H4P1M8</accession>
<reference evidence="1 2" key="1">
    <citation type="submission" date="2016-10" db="EMBL/GenBank/DDBJ databases">
        <authorList>
            <person name="de Groot N.N."/>
        </authorList>
    </citation>
    <scope>NUCLEOTIDE SEQUENCE [LARGE SCALE GENOMIC DNA]</scope>
    <source>
        <strain evidence="1 2">MAR_2009_71</strain>
    </source>
</reference>
<dbReference type="PROSITE" id="PS51257">
    <property type="entry name" value="PROKAR_LIPOPROTEIN"/>
    <property type="match status" value="1"/>
</dbReference>
<dbReference type="AlphaFoldDB" id="A0A1H4P1M8"/>
<dbReference type="OrthoDB" id="1427559at2"/>
<evidence type="ECO:0008006" key="3">
    <source>
        <dbReference type="Google" id="ProtNLM"/>
    </source>
</evidence>
<evidence type="ECO:0000313" key="1">
    <source>
        <dbReference type="EMBL" id="SEC01320.1"/>
    </source>
</evidence>
<dbReference type="RefSeq" id="WP_139254390.1">
    <property type="nucleotide sequence ID" value="NZ_FNTB01000001.1"/>
</dbReference>
<name>A0A1H4P1M8_9FLAO</name>
<sequence>MKRPSILISKILCTIIISAFMSCNDQPKEQDPKEPVKPVVLAPQEIVPISQAKNMYDSYEKRRVPLIQRYEDSINKITKRDEEFHVGRFVYYDYKTIKQYLEYIEQEAADAGVEISTLRLYYSNYPNEEYFPQSKEPIKHPRQNSIMLSPTYNDGKRDYLFYIAQGAKGKQAVPMNNSFEPINEGYGNNNDPNTKAYASFAPTTSAPKAVPAILQGQESLTLNRGTGVPPPKNQ</sequence>
<evidence type="ECO:0000313" key="2">
    <source>
        <dbReference type="Proteomes" id="UP000183038"/>
    </source>
</evidence>
<organism evidence="1 2">
    <name type="scientific">Maribacter dokdonensis</name>
    <dbReference type="NCBI Taxonomy" id="320912"/>
    <lineage>
        <taxon>Bacteria</taxon>
        <taxon>Pseudomonadati</taxon>
        <taxon>Bacteroidota</taxon>
        <taxon>Flavobacteriia</taxon>
        <taxon>Flavobacteriales</taxon>
        <taxon>Flavobacteriaceae</taxon>
        <taxon>Maribacter</taxon>
    </lineage>
</organism>
<proteinExistence type="predicted"/>
<dbReference type="Proteomes" id="UP000183038">
    <property type="component" value="Unassembled WGS sequence"/>
</dbReference>
<protein>
    <recommendedName>
        <fullName evidence="3">Lipoprotein</fullName>
    </recommendedName>
</protein>
<gene>
    <name evidence="1" type="ORF">SAMN05192540_2127</name>
</gene>